<sequence length="463" mass="51709">MSIDMYLGRARSQASSVHNLNQSMNQNYNSLETAVFQFINEEELKGKAYTSAKQFFSAVVIPLMTSMKTLNDLMEQASNTFVERYTNEVDTQTLKESELEEDINELKQRISRFEDLNIVLKKHLSDNRSAIEGNQQIISSLQQQKYELEEKLRKLRAFNQVSPEIFKEVESFHQIIQQGIAQLQNGWDPVKQVFNIPSGKDLEWAEASYEKFLSVEMQKIKEKAKNAKLDKQDGQIIKEYAEKHPDETMQSWLKNYIINNKESILRDLGLDITSTLLEQLGLHSVRLGAFINTAGGLKGPEGPNSFRTIERSWGNIFINHSGTWGKIGKYGSKSITGLGFGIGMYDDLSDGRTVGEALSHNTFTLAAGAGGMALAGIFLGSNPVGWAVLGSFAVATLFSFGANLAYESNLFGTKDKVDWIGHKIDDGIDAIKTSANDAVERAKDVGDVVKNIGDHINPMEWAW</sequence>
<feature type="coiled-coil region" evidence="2">
    <location>
        <begin position="82"/>
        <end position="158"/>
    </location>
</feature>
<keyword evidence="3" id="KW-0472">Membrane</keyword>
<accession>A0ABY3PEY7</accession>
<proteinExistence type="inferred from homology"/>
<evidence type="ECO:0000256" key="3">
    <source>
        <dbReference type="SAM" id="Phobius"/>
    </source>
</evidence>
<dbReference type="InterPro" id="IPR051768">
    <property type="entry name" value="Bact_secretion_toxin"/>
</dbReference>
<reference evidence="5 6" key="1">
    <citation type="journal article" date="2022" name="Pathogens">
        <title>Staphylococcus ratti sp. nov. Isolated from a Lab Rat.</title>
        <authorList>
            <person name="Kovarovic V."/>
            <person name="Sedlacek I."/>
            <person name="Petras P."/>
            <person name="Kralova S."/>
            <person name="Maslanova I."/>
            <person name="Svec P."/>
            <person name="Neumann-Schaal M."/>
            <person name="Botka T."/>
            <person name="Gelbicova T."/>
            <person name="Stankova E."/>
            <person name="Doskar J."/>
            <person name="Pantucek R."/>
        </authorList>
    </citation>
    <scope>NUCLEOTIDE SEQUENCE [LARGE SCALE GENOMIC DNA]</scope>
    <source>
        <strain evidence="5 6">CCM 9025</strain>
    </source>
</reference>
<keyword evidence="6" id="KW-1185">Reference proteome</keyword>
<evidence type="ECO:0000256" key="1">
    <source>
        <dbReference type="ARBA" id="ARBA00034117"/>
    </source>
</evidence>
<evidence type="ECO:0000259" key="4">
    <source>
        <dbReference type="PROSITE" id="PS51756"/>
    </source>
</evidence>
<feature type="transmembrane region" description="Helical" evidence="3">
    <location>
        <begin position="386"/>
        <end position="406"/>
    </location>
</feature>
<keyword evidence="3" id="KW-0812">Transmembrane</keyword>
<feature type="domain" description="LXG" evidence="4">
    <location>
        <begin position="1"/>
        <end position="225"/>
    </location>
</feature>
<evidence type="ECO:0000313" key="5">
    <source>
        <dbReference type="EMBL" id="UEX90902.1"/>
    </source>
</evidence>
<dbReference type="RefSeq" id="WP_229293382.1">
    <property type="nucleotide sequence ID" value="NZ_CP086654.1"/>
</dbReference>
<dbReference type="PANTHER" id="PTHR34976">
    <property type="entry name" value="RIBONUCLEASE YQCG-RELATED"/>
    <property type="match status" value="1"/>
</dbReference>
<comment type="similarity">
    <text evidence="1">In the N-terminal section; belongs to the LXG family.</text>
</comment>
<dbReference type="EMBL" id="CP086654">
    <property type="protein sequence ID" value="UEX90902.1"/>
    <property type="molecule type" value="Genomic_DNA"/>
</dbReference>
<dbReference type="PROSITE" id="PS51756">
    <property type="entry name" value="LXG"/>
    <property type="match status" value="1"/>
</dbReference>
<dbReference type="Pfam" id="PF04740">
    <property type="entry name" value="LXG"/>
    <property type="match status" value="1"/>
</dbReference>
<dbReference type="PANTHER" id="PTHR34976:SF1">
    <property type="entry name" value="TOXIN BC_0920"/>
    <property type="match status" value="1"/>
</dbReference>
<keyword evidence="2" id="KW-0175">Coiled coil</keyword>
<evidence type="ECO:0000313" key="6">
    <source>
        <dbReference type="Proteomes" id="UP001197626"/>
    </source>
</evidence>
<name>A0ABY3PEY7_9STAP</name>
<dbReference type="Proteomes" id="UP001197626">
    <property type="component" value="Chromosome"/>
</dbReference>
<protein>
    <submittedName>
        <fullName evidence="5">LXG domain-containing protein</fullName>
    </submittedName>
</protein>
<keyword evidence="3" id="KW-1133">Transmembrane helix</keyword>
<dbReference type="InterPro" id="IPR006829">
    <property type="entry name" value="LXG_dom"/>
</dbReference>
<gene>
    <name evidence="5" type="ORF">LN051_04605</name>
</gene>
<organism evidence="5 6">
    <name type="scientific">Staphylococcus ratti</name>
    <dbReference type="NCBI Taxonomy" id="2892440"/>
    <lineage>
        <taxon>Bacteria</taxon>
        <taxon>Bacillati</taxon>
        <taxon>Bacillota</taxon>
        <taxon>Bacilli</taxon>
        <taxon>Bacillales</taxon>
        <taxon>Staphylococcaceae</taxon>
        <taxon>Staphylococcus</taxon>
    </lineage>
</organism>
<evidence type="ECO:0000256" key="2">
    <source>
        <dbReference type="SAM" id="Coils"/>
    </source>
</evidence>